<keyword evidence="7 8" id="KW-0472">Membrane</keyword>
<dbReference type="RefSeq" id="WP_078922378.1">
    <property type="nucleotide sequence ID" value="NZ_FUYB01000007.1"/>
</dbReference>
<keyword evidence="3" id="KW-0645">Protease</keyword>
<name>A0A1T4WNH6_9GAMM</name>
<dbReference type="InterPro" id="IPR026441">
    <property type="entry name" value="Exosort_XrtH"/>
</dbReference>
<keyword evidence="10" id="KW-1185">Reference proteome</keyword>
<evidence type="ECO:0000256" key="6">
    <source>
        <dbReference type="ARBA" id="ARBA00022989"/>
    </source>
</evidence>
<dbReference type="AlphaFoldDB" id="A0A1T4WNH6"/>
<dbReference type="OrthoDB" id="5540917at2"/>
<proteinExistence type="predicted"/>
<reference evidence="9 10" key="1">
    <citation type="submission" date="2017-02" db="EMBL/GenBank/DDBJ databases">
        <authorList>
            <person name="Peterson S.W."/>
        </authorList>
    </citation>
    <scope>NUCLEOTIDE SEQUENCE [LARGE SCALE GENOMIC DNA]</scope>
    <source>
        <strain evidence="9 10">ATCC 49788</strain>
    </source>
</reference>
<evidence type="ECO:0000313" key="9">
    <source>
        <dbReference type="EMBL" id="SKA78687.1"/>
    </source>
</evidence>
<evidence type="ECO:0000256" key="1">
    <source>
        <dbReference type="ARBA" id="ARBA00004651"/>
    </source>
</evidence>
<dbReference type="GO" id="GO:0005886">
    <property type="term" value="C:plasma membrane"/>
    <property type="evidence" value="ECO:0007669"/>
    <property type="project" value="UniProtKB-SubCell"/>
</dbReference>
<evidence type="ECO:0000256" key="5">
    <source>
        <dbReference type="ARBA" id="ARBA00022801"/>
    </source>
</evidence>
<dbReference type="NCBIfam" id="TIGR04178">
    <property type="entry name" value="exo_archaeo"/>
    <property type="match status" value="1"/>
</dbReference>
<comment type="subcellular location">
    <subcellularLocation>
        <location evidence="1">Cell membrane</location>
        <topology evidence="1">Multi-pass membrane protein</topology>
    </subcellularLocation>
</comment>
<evidence type="ECO:0000313" key="10">
    <source>
        <dbReference type="Proteomes" id="UP000190460"/>
    </source>
</evidence>
<dbReference type="EMBL" id="FUYB01000007">
    <property type="protein sequence ID" value="SKA78687.1"/>
    <property type="molecule type" value="Genomic_DNA"/>
</dbReference>
<dbReference type="Pfam" id="PF09721">
    <property type="entry name" value="Exosortase_EpsH"/>
    <property type="match status" value="1"/>
</dbReference>
<protein>
    <submittedName>
        <fullName evidence="9">Exosortase H, IPTLxxWG-CTERM-specific</fullName>
    </submittedName>
</protein>
<feature type="transmembrane region" description="Helical" evidence="8">
    <location>
        <begin position="65"/>
        <end position="87"/>
    </location>
</feature>
<feature type="transmembrane region" description="Helical" evidence="8">
    <location>
        <begin position="132"/>
        <end position="155"/>
    </location>
</feature>
<keyword evidence="6 8" id="KW-1133">Transmembrane helix</keyword>
<dbReference type="Proteomes" id="UP000190460">
    <property type="component" value="Unassembled WGS sequence"/>
</dbReference>
<dbReference type="InterPro" id="IPR026392">
    <property type="entry name" value="Exo/Archaeosortase_dom"/>
</dbReference>
<feature type="transmembrane region" description="Helical" evidence="8">
    <location>
        <begin position="99"/>
        <end position="120"/>
    </location>
</feature>
<keyword evidence="5" id="KW-0378">Hydrolase</keyword>
<dbReference type="GO" id="GO:0008233">
    <property type="term" value="F:peptidase activity"/>
    <property type="evidence" value="ECO:0007669"/>
    <property type="project" value="UniProtKB-KW"/>
</dbReference>
<evidence type="ECO:0000256" key="7">
    <source>
        <dbReference type="ARBA" id="ARBA00023136"/>
    </source>
</evidence>
<accession>A0A1T4WNH6</accession>
<evidence type="ECO:0000256" key="8">
    <source>
        <dbReference type="SAM" id="Phobius"/>
    </source>
</evidence>
<keyword evidence="2" id="KW-1003">Cell membrane</keyword>
<sequence>MNKTRFLILLLLLFALEWLPIVRAELITPFTEQLAAISAGIMKFFDADVTSNGIIIQSLANGTSVVILAGCNGIEAMICLTAAILAYPATWQQRLWGLLLGYLAIQSLNILRIISLFYLLQWNKQWFEWAHLYIWQGLIFLDVLIAFIIWIRWVVKQNKSTVQQPALDHG</sequence>
<evidence type="ECO:0000256" key="2">
    <source>
        <dbReference type="ARBA" id="ARBA00022475"/>
    </source>
</evidence>
<dbReference type="InterPro" id="IPR019127">
    <property type="entry name" value="Exosortase"/>
</dbReference>
<keyword evidence="4 8" id="KW-0812">Transmembrane</keyword>
<dbReference type="NCBIfam" id="TIGR04177">
    <property type="entry name" value="exosort_XrtH"/>
    <property type="match status" value="1"/>
</dbReference>
<gene>
    <name evidence="9" type="ORF">SAMN02745130_01913</name>
</gene>
<evidence type="ECO:0000256" key="3">
    <source>
        <dbReference type="ARBA" id="ARBA00022670"/>
    </source>
</evidence>
<evidence type="ECO:0000256" key="4">
    <source>
        <dbReference type="ARBA" id="ARBA00022692"/>
    </source>
</evidence>
<dbReference type="STRING" id="92487.SAMN02745130_01913"/>
<organism evidence="9 10">
    <name type="scientific">Thiothrix eikelboomii</name>
    <dbReference type="NCBI Taxonomy" id="92487"/>
    <lineage>
        <taxon>Bacteria</taxon>
        <taxon>Pseudomonadati</taxon>
        <taxon>Pseudomonadota</taxon>
        <taxon>Gammaproteobacteria</taxon>
        <taxon>Thiotrichales</taxon>
        <taxon>Thiotrichaceae</taxon>
        <taxon>Thiothrix</taxon>
    </lineage>
</organism>
<dbReference type="GO" id="GO:0006508">
    <property type="term" value="P:proteolysis"/>
    <property type="evidence" value="ECO:0007669"/>
    <property type="project" value="UniProtKB-KW"/>
</dbReference>